<keyword evidence="3" id="KW-1185">Reference proteome</keyword>
<sequence>MIAVRRVAPAPADTPAAGRGHRRNPAPRVATGLVVGLALALTGCGSHDEPAGAAAPARGDPAPGSGQAGGVAGSPGQTAAASPGGGTPRPASDSQAAAAGVVTAYFAEINSASRASRVADVTAAALPGCQACALDVGVTRGFQQRGLRADADPYEITDVTAQPRQGVVVTVTFTATARTVGLLDQAGRRVDAAAGVPARAGTAELTLTGGGWLIQTIRYARR</sequence>
<feature type="region of interest" description="Disordered" evidence="1">
    <location>
        <begin position="1"/>
        <end position="26"/>
    </location>
</feature>
<dbReference type="EMBL" id="MOMC01000111">
    <property type="protein sequence ID" value="ONH22319.1"/>
    <property type="molecule type" value="Genomic_DNA"/>
</dbReference>
<feature type="compositionally biased region" description="Low complexity" evidence="1">
    <location>
        <begin position="51"/>
        <end position="65"/>
    </location>
</feature>
<evidence type="ECO:0000313" key="2">
    <source>
        <dbReference type="EMBL" id="ONH22319.1"/>
    </source>
</evidence>
<proteinExistence type="predicted"/>
<comment type="caution">
    <text evidence="2">The sequence shown here is derived from an EMBL/GenBank/DDBJ whole genome shotgun (WGS) entry which is preliminary data.</text>
</comment>
<dbReference type="OrthoDB" id="3214794at2"/>
<reference evidence="3" key="1">
    <citation type="submission" date="2016-10" db="EMBL/GenBank/DDBJ databases">
        <title>Frankia sp. NRRL B-16386 Genome sequencing.</title>
        <authorList>
            <person name="Ghodhbane-Gtari F."/>
            <person name="Swanson E."/>
            <person name="Gueddou A."/>
            <person name="Hezbri K."/>
            <person name="Ktari K."/>
            <person name="Nouioui I."/>
            <person name="Morris K."/>
            <person name="Simpson S."/>
            <person name="Abebe-Akele F."/>
            <person name="Thomas K."/>
            <person name="Gtari M."/>
            <person name="Tisa L.S."/>
        </authorList>
    </citation>
    <scope>NUCLEOTIDE SEQUENCE [LARGE SCALE GENOMIC DNA]</scope>
    <source>
        <strain evidence="3">NRRL B-16386</strain>
    </source>
</reference>
<protein>
    <submittedName>
        <fullName evidence="2">Uncharacterized protein</fullName>
    </submittedName>
</protein>
<organism evidence="2 3">
    <name type="scientific">Pseudofrankia asymbiotica</name>
    <dbReference type="NCBI Taxonomy" id="1834516"/>
    <lineage>
        <taxon>Bacteria</taxon>
        <taxon>Bacillati</taxon>
        <taxon>Actinomycetota</taxon>
        <taxon>Actinomycetes</taxon>
        <taxon>Frankiales</taxon>
        <taxon>Frankiaceae</taxon>
        <taxon>Pseudofrankia</taxon>
    </lineage>
</organism>
<dbReference type="RefSeq" id="WP_076822517.1">
    <property type="nucleotide sequence ID" value="NZ_MOMC01000111.1"/>
</dbReference>
<dbReference type="Proteomes" id="UP000188929">
    <property type="component" value="Unassembled WGS sequence"/>
</dbReference>
<evidence type="ECO:0000313" key="3">
    <source>
        <dbReference type="Proteomes" id="UP000188929"/>
    </source>
</evidence>
<accession>A0A1V2HZS9</accession>
<feature type="region of interest" description="Disordered" evidence="1">
    <location>
        <begin position="48"/>
        <end position="95"/>
    </location>
</feature>
<name>A0A1V2HZS9_9ACTN</name>
<evidence type="ECO:0000256" key="1">
    <source>
        <dbReference type="SAM" id="MobiDB-lite"/>
    </source>
</evidence>
<dbReference type="AlphaFoldDB" id="A0A1V2HZS9"/>
<gene>
    <name evidence="2" type="ORF">BL253_35970</name>
</gene>